<dbReference type="RefSeq" id="WP_051757769.1">
    <property type="nucleotide sequence ID" value="NZ_JBBCPA010000004.1"/>
</dbReference>
<gene>
    <name evidence="2" type="ORF">ASAP_2850</name>
</gene>
<dbReference type="CDD" id="cd12797">
    <property type="entry name" value="M23_peptidase"/>
    <property type="match status" value="1"/>
</dbReference>
<dbReference type="SUPFAM" id="SSF51261">
    <property type="entry name" value="Duplicated hybrid motif"/>
    <property type="match status" value="1"/>
</dbReference>
<evidence type="ECO:0000313" key="2">
    <source>
        <dbReference type="EMBL" id="CDG40895.1"/>
    </source>
</evidence>
<dbReference type="EMBL" id="CBLX010000024">
    <property type="protein sequence ID" value="CDG40895.1"/>
    <property type="molecule type" value="Genomic_DNA"/>
</dbReference>
<name>A0A060QIV7_9PROT</name>
<reference evidence="2 3" key="2">
    <citation type="journal article" date="2014" name="PLoS ONE">
        <title>Evolution of mitochondria reconstructed from the energy metabolism of living bacteria.</title>
        <authorList>
            <person name="Degli Esposti M."/>
            <person name="Chouaia B."/>
            <person name="Comandatore F."/>
            <person name="Crotti E."/>
            <person name="Sassera D."/>
            <person name="Lievens P.M."/>
            <person name="Daffonchio D."/>
            <person name="Bandi C."/>
        </authorList>
    </citation>
    <scope>NUCLEOTIDE SEQUENCE [LARGE SCALE GENOMIC DNA]</scope>
    <source>
        <strain evidence="2 3">SF2.1</strain>
    </source>
</reference>
<dbReference type="AlphaFoldDB" id="A0A060QIV7"/>
<dbReference type="eggNOG" id="COG0739">
    <property type="taxonomic scope" value="Bacteria"/>
</dbReference>
<evidence type="ECO:0000313" key="3">
    <source>
        <dbReference type="Proteomes" id="UP000027583"/>
    </source>
</evidence>
<sequence>MSERGIMATLNGLGMIMVGLLIGLSNGRAAPVDKTQPDAWHQQLQAMGLPPGLGEKASPANPIHQVTLAPLFHEPFACTEHPVGQLFGTGDALGTDCLIVGGAADATHGYNKLYRGLGEKNEDWYGWHKTVHAPFDSIVTYIHMNPVTNSPGEMGKPPASVIMFTRADGMNVIYAHIGDIRVKKGDHVKAGDVVALDSNNGFARNPHVHVGAYKGTEPFQIRWDLKAMGAIPALSGN</sequence>
<dbReference type="Proteomes" id="UP000027583">
    <property type="component" value="Unassembled WGS sequence"/>
</dbReference>
<protein>
    <recommendedName>
        <fullName evidence="1">M23ase beta-sheet core domain-containing protein</fullName>
    </recommendedName>
</protein>
<accession>A0A060QIV7</accession>
<feature type="domain" description="M23ase beta-sheet core" evidence="1">
    <location>
        <begin position="130"/>
        <end position="219"/>
    </location>
</feature>
<dbReference type="Pfam" id="PF01551">
    <property type="entry name" value="Peptidase_M23"/>
    <property type="match status" value="1"/>
</dbReference>
<comment type="caution">
    <text evidence="2">The sequence shown here is derived from an EMBL/GenBank/DDBJ whole genome shotgun (WGS) entry which is preliminary data.</text>
</comment>
<dbReference type="InterPro" id="IPR011055">
    <property type="entry name" value="Dup_hybrid_motif"/>
</dbReference>
<organism evidence="2 3">
    <name type="scientific">Asaia bogorensis</name>
    <dbReference type="NCBI Taxonomy" id="91915"/>
    <lineage>
        <taxon>Bacteria</taxon>
        <taxon>Pseudomonadati</taxon>
        <taxon>Pseudomonadota</taxon>
        <taxon>Alphaproteobacteria</taxon>
        <taxon>Acetobacterales</taxon>
        <taxon>Acetobacteraceae</taxon>
        <taxon>Asaia</taxon>
    </lineage>
</organism>
<dbReference type="InterPro" id="IPR016047">
    <property type="entry name" value="M23ase_b-sheet_dom"/>
</dbReference>
<proteinExistence type="predicted"/>
<evidence type="ECO:0000259" key="1">
    <source>
        <dbReference type="Pfam" id="PF01551"/>
    </source>
</evidence>
<reference evidence="2 3" key="1">
    <citation type="journal article" date="2014" name="Genome Biol. Evol.">
        <title>Acetic acid bacteria genomes reveal functional traits for adaptation to life in insect guts.</title>
        <authorList>
            <person name="Chouaia B."/>
            <person name="Gaiarsa S."/>
            <person name="Crotti E."/>
            <person name="Comandatore F."/>
            <person name="Degli Esposti M."/>
            <person name="Ricci I."/>
            <person name="Alma A."/>
            <person name="Favia G."/>
            <person name="Bandi C."/>
            <person name="Daffonchio D."/>
        </authorList>
    </citation>
    <scope>NUCLEOTIDE SEQUENCE [LARGE SCALE GENOMIC DNA]</scope>
    <source>
        <strain evidence="2 3">SF2.1</strain>
    </source>
</reference>
<dbReference type="Gene3D" id="2.70.70.10">
    <property type="entry name" value="Glucose Permease (Domain IIA)"/>
    <property type="match status" value="1"/>
</dbReference>